<evidence type="ECO:0000313" key="3">
    <source>
        <dbReference type="Proteomes" id="UP000316030"/>
    </source>
</evidence>
<keyword evidence="3" id="KW-1185">Reference proteome</keyword>
<dbReference type="Proteomes" id="UP000316030">
    <property type="component" value="Unassembled WGS sequence"/>
</dbReference>
<feature type="domain" description="DUF2147" evidence="1">
    <location>
        <begin position="25"/>
        <end position="126"/>
    </location>
</feature>
<dbReference type="Gene3D" id="2.40.128.520">
    <property type="match status" value="1"/>
</dbReference>
<organism evidence="2 3">
    <name type="scientific">Thalassovita litoralis</name>
    <dbReference type="NCBI Taxonomy" id="1010611"/>
    <lineage>
        <taxon>Bacteria</taxon>
        <taxon>Pseudomonadati</taxon>
        <taxon>Pseudomonadota</taxon>
        <taxon>Alphaproteobacteria</taxon>
        <taxon>Rhodobacterales</taxon>
        <taxon>Roseobacteraceae</taxon>
        <taxon>Thalassovita</taxon>
    </lineage>
</organism>
<dbReference type="PANTHER" id="PTHR36919">
    <property type="entry name" value="BLR1215 PROTEIN"/>
    <property type="match status" value="1"/>
</dbReference>
<evidence type="ECO:0000259" key="1">
    <source>
        <dbReference type="Pfam" id="PF09917"/>
    </source>
</evidence>
<evidence type="ECO:0000313" key="2">
    <source>
        <dbReference type="EMBL" id="SMO59812.1"/>
    </source>
</evidence>
<dbReference type="Pfam" id="PF09917">
    <property type="entry name" value="DUF2147"/>
    <property type="match status" value="1"/>
</dbReference>
<reference evidence="2 3" key="1">
    <citation type="submission" date="2017-05" db="EMBL/GenBank/DDBJ databases">
        <authorList>
            <person name="Varghese N."/>
            <person name="Submissions S."/>
        </authorList>
    </citation>
    <scope>NUCLEOTIDE SEQUENCE [LARGE SCALE GENOMIC DNA]</scope>
    <source>
        <strain evidence="2 3">DSM 29506</strain>
    </source>
</reference>
<gene>
    <name evidence="2" type="ORF">SAMN06265173_10715</name>
</gene>
<dbReference type="RefSeq" id="WP_142492808.1">
    <property type="nucleotide sequence ID" value="NZ_FXTO01000007.1"/>
</dbReference>
<dbReference type="AlphaFoldDB" id="A0A521CK76"/>
<protein>
    <submittedName>
        <fullName evidence="2">Uncharacterized conserved protein, DUF2147 family</fullName>
    </submittedName>
</protein>
<accession>A0A521CK76</accession>
<name>A0A521CK76_9RHOB</name>
<proteinExistence type="predicted"/>
<dbReference type="EMBL" id="FXTO01000007">
    <property type="protein sequence ID" value="SMO59812.1"/>
    <property type="molecule type" value="Genomic_DNA"/>
</dbReference>
<dbReference type="OrthoDB" id="9811671at2"/>
<dbReference type="InterPro" id="IPR019223">
    <property type="entry name" value="DUF2147"/>
</dbReference>
<sequence>MRRVFLVLVLCLFQVSPGWSEPLLGLWLTAPDRKGQVAHIHATPCGVALCGTILRTFDRQGNPVTTPNLGKRVFWDMQPTAPGRYEGRGWLPLKNMQFDGQMHLQGNKLTVRGCIGPLCQSQTWTRVPG</sequence>
<dbReference type="PANTHER" id="PTHR36919:SF3">
    <property type="entry name" value="BLL5882 PROTEIN"/>
    <property type="match status" value="1"/>
</dbReference>